<keyword evidence="1" id="KW-0472">Membrane</keyword>
<organism evidence="3 4">
    <name type="scientific">Mobilitalea sibirica</name>
    <dbReference type="NCBI Taxonomy" id="1462919"/>
    <lineage>
        <taxon>Bacteria</taxon>
        <taxon>Bacillati</taxon>
        <taxon>Bacillota</taxon>
        <taxon>Clostridia</taxon>
        <taxon>Lachnospirales</taxon>
        <taxon>Lachnospiraceae</taxon>
        <taxon>Mobilitalea</taxon>
    </lineage>
</organism>
<dbReference type="Pfam" id="PF03572">
    <property type="entry name" value="Peptidase_S41"/>
    <property type="match status" value="1"/>
</dbReference>
<protein>
    <recommendedName>
        <fullName evidence="2">Tail specific protease domain-containing protein</fullName>
    </recommendedName>
</protein>
<comment type="caution">
    <text evidence="3">The sequence shown here is derived from an EMBL/GenBank/DDBJ whole genome shotgun (WGS) entry which is preliminary data.</text>
</comment>
<name>A0A8J7H1G6_9FIRM</name>
<evidence type="ECO:0000259" key="2">
    <source>
        <dbReference type="SMART" id="SM00245"/>
    </source>
</evidence>
<dbReference type="Proteomes" id="UP000623269">
    <property type="component" value="Unassembled WGS sequence"/>
</dbReference>
<dbReference type="PROSITE" id="PS51257">
    <property type="entry name" value="PROKAR_LIPOPROTEIN"/>
    <property type="match status" value="1"/>
</dbReference>
<dbReference type="SMART" id="SM00245">
    <property type="entry name" value="TSPc"/>
    <property type="match status" value="1"/>
</dbReference>
<dbReference type="PANTHER" id="PTHR32060:SF22">
    <property type="entry name" value="CARBOXYL-TERMINAL-PROCESSING PEPTIDASE 3, CHLOROPLASTIC"/>
    <property type="match status" value="1"/>
</dbReference>
<dbReference type="PANTHER" id="PTHR32060">
    <property type="entry name" value="TAIL-SPECIFIC PROTEASE"/>
    <property type="match status" value="1"/>
</dbReference>
<gene>
    <name evidence="3" type="ORF">I5677_03650</name>
</gene>
<feature type="domain" description="Tail specific protease" evidence="2">
    <location>
        <begin position="220"/>
        <end position="424"/>
    </location>
</feature>
<dbReference type="InterPro" id="IPR029045">
    <property type="entry name" value="ClpP/crotonase-like_dom_sf"/>
</dbReference>
<dbReference type="SUPFAM" id="SSF52096">
    <property type="entry name" value="ClpP/crotonase"/>
    <property type="match status" value="1"/>
</dbReference>
<dbReference type="InterPro" id="IPR005151">
    <property type="entry name" value="Tail-specific_protease"/>
</dbReference>
<reference evidence="3" key="1">
    <citation type="submission" date="2020-12" db="EMBL/GenBank/DDBJ databases">
        <title>M. sibirica DSM 26468T genome.</title>
        <authorList>
            <person name="Thieme N."/>
            <person name="Rettenmaier R."/>
            <person name="Zverlov V."/>
            <person name="Liebl W."/>
        </authorList>
    </citation>
    <scope>NUCLEOTIDE SEQUENCE</scope>
    <source>
        <strain evidence="3">DSM 26468</strain>
    </source>
</reference>
<dbReference type="AlphaFoldDB" id="A0A8J7H1G6"/>
<evidence type="ECO:0000313" key="3">
    <source>
        <dbReference type="EMBL" id="MBH1939990.1"/>
    </source>
</evidence>
<dbReference type="RefSeq" id="WP_197660217.1">
    <property type="nucleotide sequence ID" value="NZ_JAEAGR010000003.1"/>
</dbReference>
<sequence>MKSKRIIKRLLNITGIVAIIMGCLFFSYKAFLDPYRGTIKKAQISKDLHTILSKEEAFQDLNYIKEKLEERHPACVDGLPKEVKVQFEQEIAKITGEVTVLHLWQASARILAKLKDAHTGISFYANDPRRLPLTFTMTDGELYLTDKEYTATHVLSINDIPVQKLHQTFLEQFSYELESYATYLFTRNLRRREYLEFVGVDTSSAIQFNFQEGSSLTKKNFAFDIPVQEVASTEVPFVSYHIDKNKKLGVITLRSCSINDYYRNTVKEFFQTVKDNNLQNVAIDLRNNGGGNSRVINEFMKYIDVDAYSISGGIDVRYGPFLYKFKKQEIKNKKNENLLFSGNVYALTSTDTFSSAQMFALTLLDNDIGTIIGEIPGNMPACYGDILAFQTPNAKLVFTVSYKYFRRIDGSKAELPLIPHYEVKAKEAMDKLYAVIEAE</sequence>
<dbReference type="EMBL" id="JAEAGR010000003">
    <property type="protein sequence ID" value="MBH1939990.1"/>
    <property type="molecule type" value="Genomic_DNA"/>
</dbReference>
<dbReference type="Gene3D" id="3.90.226.10">
    <property type="entry name" value="2-enoyl-CoA Hydratase, Chain A, domain 1"/>
    <property type="match status" value="1"/>
</dbReference>
<dbReference type="GO" id="GO:0004175">
    <property type="term" value="F:endopeptidase activity"/>
    <property type="evidence" value="ECO:0007669"/>
    <property type="project" value="TreeGrafter"/>
</dbReference>
<keyword evidence="1" id="KW-0812">Transmembrane</keyword>
<accession>A0A8J7H1G6</accession>
<evidence type="ECO:0000256" key="1">
    <source>
        <dbReference type="SAM" id="Phobius"/>
    </source>
</evidence>
<keyword evidence="1" id="KW-1133">Transmembrane helix</keyword>
<proteinExistence type="predicted"/>
<keyword evidence="4" id="KW-1185">Reference proteome</keyword>
<evidence type="ECO:0000313" key="4">
    <source>
        <dbReference type="Proteomes" id="UP000623269"/>
    </source>
</evidence>
<dbReference type="GO" id="GO:0008236">
    <property type="term" value="F:serine-type peptidase activity"/>
    <property type="evidence" value="ECO:0007669"/>
    <property type="project" value="InterPro"/>
</dbReference>
<feature type="transmembrane region" description="Helical" evidence="1">
    <location>
        <begin position="12"/>
        <end position="31"/>
    </location>
</feature>
<dbReference type="GO" id="GO:0006508">
    <property type="term" value="P:proteolysis"/>
    <property type="evidence" value="ECO:0007669"/>
    <property type="project" value="InterPro"/>
</dbReference>